<dbReference type="AlphaFoldDB" id="A0A7C8ZS26"/>
<proteinExistence type="predicted"/>
<organism evidence="1">
    <name type="scientific">Opuntia streptacantha</name>
    <name type="common">Prickly pear cactus</name>
    <name type="synonym">Opuntia cardona</name>
    <dbReference type="NCBI Taxonomy" id="393608"/>
    <lineage>
        <taxon>Eukaryota</taxon>
        <taxon>Viridiplantae</taxon>
        <taxon>Streptophyta</taxon>
        <taxon>Embryophyta</taxon>
        <taxon>Tracheophyta</taxon>
        <taxon>Spermatophyta</taxon>
        <taxon>Magnoliopsida</taxon>
        <taxon>eudicotyledons</taxon>
        <taxon>Gunneridae</taxon>
        <taxon>Pentapetalae</taxon>
        <taxon>Caryophyllales</taxon>
        <taxon>Cactineae</taxon>
        <taxon>Cactaceae</taxon>
        <taxon>Opuntioideae</taxon>
        <taxon>Opuntia</taxon>
    </lineage>
</organism>
<reference evidence="1" key="2">
    <citation type="submission" date="2020-07" db="EMBL/GenBank/DDBJ databases">
        <authorList>
            <person name="Vera ALvarez R."/>
            <person name="Arias-Moreno D.M."/>
            <person name="Jimenez-Jacinto V."/>
            <person name="Jimenez-Bremont J.F."/>
            <person name="Swaminathan K."/>
            <person name="Moose S.P."/>
            <person name="Guerrero-Gonzalez M.L."/>
            <person name="Marino-Ramirez L."/>
            <person name="Landsman D."/>
            <person name="Rodriguez-Kessler M."/>
            <person name="Delgado-Sanchez P."/>
        </authorList>
    </citation>
    <scope>NUCLEOTIDE SEQUENCE</scope>
    <source>
        <tissue evidence="1">Cladode</tissue>
    </source>
</reference>
<protein>
    <submittedName>
        <fullName evidence="1">Uncharacterized protein</fullName>
    </submittedName>
</protein>
<evidence type="ECO:0000313" key="1">
    <source>
        <dbReference type="EMBL" id="MBA4648475.1"/>
    </source>
</evidence>
<reference evidence="1" key="1">
    <citation type="journal article" date="2013" name="J. Plant Res.">
        <title>Effect of fungi and light on seed germination of three Opuntia species from semiarid lands of central Mexico.</title>
        <authorList>
            <person name="Delgado-Sanchez P."/>
            <person name="Jimenez-Bremont J.F."/>
            <person name="Guerrero-Gonzalez Mde L."/>
            <person name="Flores J."/>
        </authorList>
    </citation>
    <scope>NUCLEOTIDE SEQUENCE</scope>
    <source>
        <tissue evidence="1">Cladode</tissue>
    </source>
</reference>
<dbReference type="EMBL" id="GISG01155844">
    <property type="protein sequence ID" value="MBA4648475.1"/>
    <property type="molecule type" value="Transcribed_RNA"/>
</dbReference>
<sequence>MPFFVQNYTEHGPLVQQSCVPMHYAISYINENHHNLELGRTLVLTCWLAHRPQVFFGHTWYNRSILLVFALLKKGTSRHQVHICCISGTIAPWQIGITNLNRHQL</sequence>
<accession>A0A7C8ZS26</accession>
<name>A0A7C8ZS26_OPUST</name>